<organism evidence="11 12">
    <name type="scientific">Lepeophtheirus salmonis</name>
    <name type="common">Salmon louse</name>
    <name type="synonym">Caligus salmonis</name>
    <dbReference type="NCBI Taxonomy" id="72036"/>
    <lineage>
        <taxon>Eukaryota</taxon>
        <taxon>Metazoa</taxon>
        <taxon>Ecdysozoa</taxon>
        <taxon>Arthropoda</taxon>
        <taxon>Crustacea</taxon>
        <taxon>Multicrustacea</taxon>
        <taxon>Hexanauplia</taxon>
        <taxon>Copepoda</taxon>
        <taxon>Siphonostomatoida</taxon>
        <taxon>Caligidae</taxon>
        <taxon>Lepeophtheirus</taxon>
    </lineage>
</organism>
<dbReference type="InterPro" id="IPR027417">
    <property type="entry name" value="P-loop_NTPase"/>
</dbReference>
<dbReference type="GO" id="GO:0016887">
    <property type="term" value="F:ATP hydrolysis activity"/>
    <property type="evidence" value="ECO:0007669"/>
    <property type="project" value="InterPro"/>
</dbReference>
<keyword evidence="4" id="KW-0067">ATP-binding</keyword>
<dbReference type="Proteomes" id="UP000675881">
    <property type="component" value="Chromosome 15"/>
</dbReference>
<protein>
    <submittedName>
        <fullName evidence="11">RFC2_4</fullName>
    </submittedName>
</protein>
<dbReference type="Gene3D" id="1.20.272.10">
    <property type="match status" value="1"/>
</dbReference>
<dbReference type="GO" id="GO:0003700">
    <property type="term" value="F:DNA-binding transcription factor activity"/>
    <property type="evidence" value="ECO:0007669"/>
    <property type="project" value="InterPro"/>
</dbReference>
<keyword evidence="3" id="KW-0547">Nucleotide-binding</keyword>
<keyword evidence="5" id="KW-0805">Transcription regulation</keyword>
<dbReference type="Gene3D" id="3.40.50.300">
    <property type="entry name" value="P-loop containing nucleotide triphosphate hydrolases"/>
    <property type="match status" value="2"/>
</dbReference>
<feature type="domain" description="ATPase AAA-type core" evidence="8">
    <location>
        <begin position="264"/>
        <end position="361"/>
    </location>
</feature>
<dbReference type="FunFam" id="1.10.8.60:FF:000012">
    <property type="entry name" value="Replication factor C subunit 4"/>
    <property type="match status" value="1"/>
</dbReference>
<evidence type="ECO:0000259" key="9">
    <source>
        <dbReference type="Pfam" id="PF00870"/>
    </source>
</evidence>
<dbReference type="GO" id="GO:0006281">
    <property type="term" value="P:DNA repair"/>
    <property type="evidence" value="ECO:0007669"/>
    <property type="project" value="TreeGrafter"/>
</dbReference>
<dbReference type="PANTHER" id="PTHR11669:SF5">
    <property type="entry name" value="REPLICATION FACTOR C SUBUNIT 2"/>
    <property type="match status" value="1"/>
</dbReference>
<gene>
    <name evidence="11" type="ORF">LSAA_6137</name>
</gene>
<dbReference type="InterPro" id="IPR047854">
    <property type="entry name" value="RFC_lid"/>
</dbReference>
<evidence type="ECO:0000259" key="10">
    <source>
        <dbReference type="Pfam" id="PF08542"/>
    </source>
</evidence>
<feature type="domain" description="p53 DNA-binding" evidence="9">
    <location>
        <begin position="58"/>
        <end position="129"/>
    </location>
</feature>
<dbReference type="FunFam" id="1.20.272.10:FF:000006">
    <property type="entry name" value="Replication factor C subunit 2"/>
    <property type="match status" value="1"/>
</dbReference>
<dbReference type="GO" id="GO:0005663">
    <property type="term" value="C:DNA replication factor C complex"/>
    <property type="evidence" value="ECO:0007669"/>
    <property type="project" value="TreeGrafter"/>
</dbReference>
<dbReference type="InterPro" id="IPR013748">
    <property type="entry name" value="Rep_factorC_C"/>
</dbReference>
<evidence type="ECO:0000313" key="12">
    <source>
        <dbReference type="Proteomes" id="UP000675881"/>
    </source>
</evidence>
<evidence type="ECO:0000256" key="5">
    <source>
        <dbReference type="ARBA" id="ARBA00023015"/>
    </source>
</evidence>
<sequence>MSKDQLDIIRDLVNTESEGINLEDPEDVQKLRYSSSNSSTGSNPPLTDWSGNHGFKLVVSDSKKETECNLRAVAVFTEPEWHSHPVNVCYEHSRNSVKELKNPLAEHLIRCISSESTYHVDSKSGRFSVFNQHASSIGWNDKYFLSITNYGLGWMFWRDQSSRLIYFILFRIFAFDRATYEALLKVGELSETLKSDGKVDVWRELVESTNKLKDLKEEPPFQKTGNCSLDRKNIVQKTFDDIVGNSETVSRLTTFAHDGNAPNIIISGPPGVGKTTTIPMFGSSFARKFFQGGCMDKRKVTLPPGRHKIIVLDEADSMTEAAQQALRRTMEIYSDTTRFCLACNASEKVIEPIQSRCAMLRYSKLSDAEILAQVLKVCEKEDISYTSDGLEAIVFTAQGDMRQALNNLQSTHDGFGQIDSKNDMLSNCTEGKIDEAYKVLSHLWRLGYSPEDIISNIFRVCKTHPMAEYLKLEFIKEIGQAHMKIVHGSNSLLQLSGLLAKLCNVTVKY</sequence>
<dbReference type="InterPro" id="IPR003959">
    <property type="entry name" value="ATPase_AAA_core"/>
</dbReference>
<dbReference type="GO" id="GO:0005524">
    <property type="term" value="F:ATP binding"/>
    <property type="evidence" value="ECO:0007669"/>
    <property type="project" value="UniProtKB-KW"/>
</dbReference>
<dbReference type="SUPFAM" id="SSF52540">
    <property type="entry name" value="P-loop containing nucleoside triphosphate hydrolases"/>
    <property type="match status" value="1"/>
</dbReference>
<dbReference type="InterPro" id="IPR008921">
    <property type="entry name" value="DNA_pol3_clamp-load_cplx_C"/>
</dbReference>
<proteinExistence type="inferred from homology"/>
<dbReference type="OrthoDB" id="5915660at2759"/>
<dbReference type="GO" id="GO:0005634">
    <property type="term" value="C:nucleus"/>
    <property type="evidence" value="ECO:0007669"/>
    <property type="project" value="InterPro"/>
</dbReference>
<evidence type="ECO:0000256" key="3">
    <source>
        <dbReference type="ARBA" id="ARBA00022741"/>
    </source>
</evidence>
<dbReference type="GO" id="GO:0000976">
    <property type="term" value="F:transcription cis-regulatory region binding"/>
    <property type="evidence" value="ECO:0007669"/>
    <property type="project" value="InterPro"/>
</dbReference>
<dbReference type="PANTHER" id="PTHR11669">
    <property type="entry name" value="REPLICATION FACTOR C / DNA POLYMERASE III GAMMA-TAU SUBUNIT"/>
    <property type="match status" value="1"/>
</dbReference>
<dbReference type="GO" id="GO:0003689">
    <property type="term" value="F:DNA clamp loader activity"/>
    <property type="evidence" value="ECO:0007669"/>
    <property type="project" value="TreeGrafter"/>
</dbReference>
<keyword evidence="12" id="KW-1185">Reference proteome</keyword>
<dbReference type="EMBL" id="HG994594">
    <property type="protein sequence ID" value="CAF2861365.1"/>
    <property type="molecule type" value="Genomic_DNA"/>
</dbReference>
<evidence type="ECO:0000256" key="7">
    <source>
        <dbReference type="ARBA" id="ARBA00023242"/>
    </source>
</evidence>
<dbReference type="InterPro" id="IPR050238">
    <property type="entry name" value="DNA_Rep/Repair_Clamp_Loader"/>
</dbReference>
<evidence type="ECO:0000259" key="8">
    <source>
        <dbReference type="Pfam" id="PF00004"/>
    </source>
</evidence>
<evidence type="ECO:0000313" key="11">
    <source>
        <dbReference type="EMBL" id="CAF2861365.1"/>
    </source>
</evidence>
<dbReference type="AlphaFoldDB" id="A0A7R8H5C8"/>
<dbReference type="Pfam" id="PF08542">
    <property type="entry name" value="Rep_fac_C"/>
    <property type="match status" value="1"/>
</dbReference>
<reference evidence="11" key="1">
    <citation type="submission" date="2021-02" db="EMBL/GenBank/DDBJ databases">
        <authorList>
            <person name="Bekaert M."/>
        </authorList>
    </citation>
    <scope>NUCLEOTIDE SEQUENCE</scope>
    <source>
        <strain evidence="11">IoA-00</strain>
    </source>
</reference>
<dbReference type="Gene3D" id="2.60.40.720">
    <property type="match status" value="1"/>
</dbReference>
<dbReference type="GO" id="GO:0006261">
    <property type="term" value="P:DNA-templated DNA replication"/>
    <property type="evidence" value="ECO:0007669"/>
    <property type="project" value="TreeGrafter"/>
</dbReference>
<evidence type="ECO:0000256" key="6">
    <source>
        <dbReference type="ARBA" id="ARBA00023163"/>
    </source>
</evidence>
<keyword evidence="6" id="KW-0804">Transcription</keyword>
<evidence type="ECO:0000256" key="4">
    <source>
        <dbReference type="ARBA" id="ARBA00022840"/>
    </source>
</evidence>
<dbReference type="SUPFAM" id="SSF48019">
    <property type="entry name" value="post-AAA+ oligomerization domain-like"/>
    <property type="match status" value="1"/>
</dbReference>
<keyword evidence="2" id="KW-0235">DNA replication</keyword>
<feature type="domain" description="Replication factor C C-terminal" evidence="10">
    <location>
        <begin position="423"/>
        <end position="501"/>
    </location>
</feature>
<dbReference type="CDD" id="cd00009">
    <property type="entry name" value="AAA"/>
    <property type="match status" value="1"/>
</dbReference>
<dbReference type="Pfam" id="PF00004">
    <property type="entry name" value="AAA"/>
    <property type="match status" value="1"/>
</dbReference>
<accession>A0A7R8H5C8</accession>
<dbReference type="Gene3D" id="1.10.8.60">
    <property type="match status" value="1"/>
</dbReference>
<keyword evidence="7" id="KW-0539">Nucleus</keyword>
<dbReference type="CDD" id="cd18140">
    <property type="entry name" value="HLD_clamp_RFC"/>
    <property type="match status" value="1"/>
</dbReference>
<evidence type="ECO:0000256" key="1">
    <source>
        <dbReference type="ARBA" id="ARBA00005378"/>
    </source>
</evidence>
<evidence type="ECO:0000256" key="2">
    <source>
        <dbReference type="ARBA" id="ARBA00022705"/>
    </source>
</evidence>
<dbReference type="Pfam" id="PF00870">
    <property type="entry name" value="P53"/>
    <property type="match status" value="1"/>
</dbReference>
<comment type="similarity">
    <text evidence="1">Belongs to the activator 1 small subunits family.</text>
</comment>
<dbReference type="InterPro" id="IPR012346">
    <property type="entry name" value="p53/RUNT-type_TF_DNA-bd_sf"/>
</dbReference>
<name>A0A7R8H5C8_LEPSM</name>
<dbReference type="InterPro" id="IPR011615">
    <property type="entry name" value="p53_DNA-bd"/>
</dbReference>